<reference evidence="3" key="1">
    <citation type="submission" date="2022-01" db="EMBL/GenBank/DDBJ databases">
        <authorList>
            <person name="Karlyshev A.V."/>
            <person name="Jaspars M."/>
        </authorList>
    </citation>
    <scope>NUCLEOTIDE SEQUENCE</scope>
    <source>
        <strain evidence="3">AGSA3-2</strain>
    </source>
</reference>
<dbReference type="InterPro" id="IPR045851">
    <property type="entry name" value="AMP-bd_C_sf"/>
</dbReference>
<dbReference type="Proteomes" id="UP001107961">
    <property type="component" value="Unassembled WGS sequence"/>
</dbReference>
<gene>
    <name evidence="3" type="ORF">LZG35_11205</name>
</gene>
<dbReference type="EMBL" id="JAJVKT010000012">
    <property type="protein sequence ID" value="MCE7509205.1"/>
    <property type="molecule type" value="Genomic_DNA"/>
</dbReference>
<name>A0A9Q3ZD81_9GAMM</name>
<dbReference type="InterPro" id="IPR042099">
    <property type="entry name" value="ANL_N_sf"/>
</dbReference>
<dbReference type="AlphaFoldDB" id="A0A9Q3ZD81"/>
<comment type="caution">
    <text evidence="3">The sequence shown here is derived from an EMBL/GenBank/DDBJ whole genome shotgun (WGS) entry which is preliminary data.</text>
</comment>
<dbReference type="InterPro" id="IPR020845">
    <property type="entry name" value="AMP-binding_CS"/>
</dbReference>
<dbReference type="GO" id="GO:0016878">
    <property type="term" value="F:acid-thiol ligase activity"/>
    <property type="evidence" value="ECO:0007669"/>
    <property type="project" value="UniProtKB-ARBA"/>
</dbReference>
<proteinExistence type="predicted"/>
<sequence length="574" mass="63393">MNETELTALLREDGEIITERLDHWAKVAGGRAFFHYGEDDVTLTYADFGVRTDHIAGNLAALGIGKGDRVSVFTLNPMVSALMMFAIWKAGAVYCPVNFSYTGRLLSYQLNDTAPKLLLTDPALLSAVNQVAGDLAAPPVVIVYDPPADAHDHVNDRDEVDSRFAESSWASLIAPATRPDISVRFDDPANVVYTSGTTGPAKGVLQPYRWMAQYTFKLRQPLTPDDVVYNDLPMYHVGGAIANVARAAWVGCEVAVWNRFSPGDFWKRVASRGATTAILLDVMIPWLTKAPERPDDRRNTLNKVHMQPLPEHHALVARRFGLDFVTAGFGQTESGSPLGLLFEETAEGEGTPAELYRGRPHEEVKQRAAAAGMAVLSGGEDRPRRLMGHPAPFMDVAVLDEQDQRCGPGEPGQLAVRPKLPGLIMSEYLGKPEATVAAWRNLWFHTGDAAMQLEDGMFAFLDRLGDRIRVRGENLSSFQVEDLLNQHTAVALAAVFAIASSEGDEDDVVAYVTVEQGAQLSEQALHDFAAETMPKYMRPRYIRLIDEIPRTPTNKIEKYKLRERILKELGREPQ</sequence>
<dbReference type="Pfam" id="PF00501">
    <property type="entry name" value="AMP-binding"/>
    <property type="match status" value="1"/>
</dbReference>
<dbReference type="RefSeq" id="WP_233925861.1">
    <property type="nucleotide sequence ID" value="NZ_JAJVKT010000012.1"/>
</dbReference>
<protein>
    <submittedName>
        <fullName evidence="3">AMP-binding protein</fullName>
    </submittedName>
</protein>
<dbReference type="Gene3D" id="3.30.300.30">
    <property type="match status" value="1"/>
</dbReference>
<feature type="domain" description="AMP-dependent synthetase/ligase" evidence="1">
    <location>
        <begin position="22"/>
        <end position="419"/>
    </location>
</feature>
<dbReference type="InterPro" id="IPR050237">
    <property type="entry name" value="ATP-dep_AMP-bd_enzyme"/>
</dbReference>
<keyword evidence="4" id="KW-1185">Reference proteome</keyword>
<accession>A0A9Q3ZD81</accession>
<dbReference type="InterPro" id="IPR025110">
    <property type="entry name" value="AMP-bd_C"/>
</dbReference>
<evidence type="ECO:0000313" key="3">
    <source>
        <dbReference type="EMBL" id="MCE7509205.1"/>
    </source>
</evidence>
<dbReference type="Gene3D" id="3.40.50.12780">
    <property type="entry name" value="N-terminal domain of ligase-like"/>
    <property type="match status" value="1"/>
</dbReference>
<dbReference type="PROSITE" id="PS00455">
    <property type="entry name" value="AMP_BINDING"/>
    <property type="match status" value="1"/>
</dbReference>
<evidence type="ECO:0000259" key="1">
    <source>
        <dbReference type="Pfam" id="PF00501"/>
    </source>
</evidence>
<evidence type="ECO:0000313" key="4">
    <source>
        <dbReference type="Proteomes" id="UP001107961"/>
    </source>
</evidence>
<evidence type="ECO:0000259" key="2">
    <source>
        <dbReference type="Pfam" id="PF13193"/>
    </source>
</evidence>
<dbReference type="PANTHER" id="PTHR43767:SF1">
    <property type="entry name" value="NONRIBOSOMAL PEPTIDE SYNTHASE PES1 (EUROFUNG)-RELATED"/>
    <property type="match status" value="1"/>
</dbReference>
<dbReference type="InterPro" id="IPR000873">
    <property type="entry name" value="AMP-dep_synth/lig_dom"/>
</dbReference>
<dbReference type="PANTHER" id="PTHR43767">
    <property type="entry name" value="LONG-CHAIN-FATTY-ACID--COA LIGASE"/>
    <property type="match status" value="1"/>
</dbReference>
<dbReference type="Pfam" id="PF13193">
    <property type="entry name" value="AMP-binding_C"/>
    <property type="match status" value="1"/>
</dbReference>
<dbReference type="SUPFAM" id="SSF56801">
    <property type="entry name" value="Acetyl-CoA synthetase-like"/>
    <property type="match status" value="1"/>
</dbReference>
<feature type="domain" description="AMP-binding enzyme C-terminal" evidence="2">
    <location>
        <begin position="479"/>
        <end position="555"/>
    </location>
</feature>
<organism evidence="3 4">
    <name type="scientific">Alloalcanivorax xenomutans</name>
    <dbReference type="NCBI Taxonomy" id="1094342"/>
    <lineage>
        <taxon>Bacteria</taxon>
        <taxon>Pseudomonadati</taxon>
        <taxon>Pseudomonadota</taxon>
        <taxon>Gammaproteobacteria</taxon>
        <taxon>Oceanospirillales</taxon>
        <taxon>Alcanivoracaceae</taxon>
        <taxon>Alloalcanivorax</taxon>
    </lineage>
</organism>